<gene>
    <name evidence="1" type="ORF">NKI81_30495</name>
</gene>
<keyword evidence="2" id="KW-1185">Reference proteome</keyword>
<evidence type="ECO:0000313" key="1">
    <source>
        <dbReference type="EMBL" id="MER9288189.1"/>
    </source>
</evidence>
<comment type="caution">
    <text evidence="1">The sequence shown here is derived from an EMBL/GenBank/DDBJ whole genome shotgun (WGS) entry which is preliminary data.</text>
</comment>
<reference evidence="1 2" key="1">
    <citation type="journal article" date="2024" name="Proc. Natl. Acad. Sci. U.S.A.">
        <title>The evolutionary genomics of adaptation to stress in wild rhizobium bacteria.</title>
        <authorList>
            <person name="Kehlet-Delgado H."/>
            <person name="Montoya A.P."/>
            <person name="Jensen K.T."/>
            <person name="Wendlandt C.E."/>
            <person name="Dexheimer C."/>
            <person name="Roberts M."/>
            <person name="Torres Martinez L."/>
            <person name="Friesen M.L."/>
            <person name="Griffitts J.S."/>
            <person name="Porter S.S."/>
        </authorList>
    </citation>
    <scope>NUCLEOTIDE SEQUENCE [LARGE SCALE GENOMIC DNA]</scope>
    <source>
        <strain evidence="1 2">M0468</strain>
    </source>
</reference>
<name>A0ACC6T8B9_9HYPH</name>
<dbReference type="Proteomes" id="UP001480082">
    <property type="component" value="Unassembled WGS sequence"/>
</dbReference>
<evidence type="ECO:0000313" key="2">
    <source>
        <dbReference type="Proteomes" id="UP001480082"/>
    </source>
</evidence>
<proteinExistence type="predicted"/>
<accession>A0ACC6T8B9</accession>
<sequence>MVGMTASLLMVALGACPYRSRESRPGAALVRQRGMKDYGPRCGEPHQAEIANGPETNLPNSFLGLKSERFLAAAEAAAQEHRRAASAIDCAQKTEPVNSTIQVFGPEH</sequence>
<dbReference type="EMBL" id="JAMYRI010000030">
    <property type="protein sequence ID" value="MER9288189.1"/>
    <property type="molecule type" value="Genomic_DNA"/>
</dbReference>
<organism evidence="1 2">
    <name type="scientific">Mesorhizobium australicum</name>
    <dbReference type="NCBI Taxonomy" id="536018"/>
    <lineage>
        <taxon>Bacteria</taxon>
        <taxon>Pseudomonadati</taxon>
        <taxon>Pseudomonadota</taxon>
        <taxon>Alphaproteobacteria</taxon>
        <taxon>Hyphomicrobiales</taxon>
        <taxon>Phyllobacteriaceae</taxon>
        <taxon>Mesorhizobium</taxon>
    </lineage>
</organism>
<protein>
    <submittedName>
        <fullName evidence="1">Uncharacterized protein</fullName>
    </submittedName>
</protein>